<name>A0AAW1P5H7_9CHLO</name>
<evidence type="ECO:0000313" key="3">
    <source>
        <dbReference type="Proteomes" id="UP001465755"/>
    </source>
</evidence>
<dbReference type="Proteomes" id="UP001465755">
    <property type="component" value="Unassembled WGS sequence"/>
</dbReference>
<evidence type="ECO:0008006" key="4">
    <source>
        <dbReference type="Google" id="ProtNLM"/>
    </source>
</evidence>
<dbReference type="EMBL" id="JALJOQ010000054">
    <property type="protein sequence ID" value="KAK9804019.1"/>
    <property type="molecule type" value="Genomic_DNA"/>
</dbReference>
<gene>
    <name evidence="2" type="ORF">WJX73_002442</name>
</gene>
<reference evidence="2 3" key="1">
    <citation type="journal article" date="2024" name="Nat. Commun.">
        <title>Phylogenomics reveals the evolutionary origins of lichenization in chlorophyte algae.</title>
        <authorList>
            <person name="Puginier C."/>
            <person name="Libourel C."/>
            <person name="Otte J."/>
            <person name="Skaloud P."/>
            <person name="Haon M."/>
            <person name="Grisel S."/>
            <person name="Petersen M."/>
            <person name="Berrin J.G."/>
            <person name="Delaux P.M."/>
            <person name="Dal Grande F."/>
            <person name="Keller J."/>
        </authorList>
    </citation>
    <scope>NUCLEOTIDE SEQUENCE [LARGE SCALE GENOMIC DNA]</scope>
    <source>
        <strain evidence="2 3">SAG 2036</strain>
    </source>
</reference>
<organism evidence="2 3">
    <name type="scientific">Symbiochloris irregularis</name>
    <dbReference type="NCBI Taxonomy" id="706552"/>
    <lineage>
        <taxon>Eukaryota</taxon>
        <taxon>Viridiplantae</taxon>
        <taxon>Chlorophyta</taxon>
        <taxon>core chlorophytes</taxon>
        <taxon>Trebouxiophyceae</taxon>
        <taxon>Trebouxiales</taxon>
        <taxon>Trebouxiaceae</taxon>
        <taxon>Symbiochloris</taxon>
    </lineage>
</organism>
<accession>A0AAW1P5H7</accession>
<keyword evidence="3" id="KW-1185">Reference proteome</keyword>
<evidence type="ECO:0000256" key="1">
    <source>
        <dbReference type="SAM" id="SignalP"/>
    </source>
</evidence>
<feature type="signal peptide" evidence="1">
    <location>
        <begin position="1"/>
        <end position="17"/>
    </location>
</feature>
<protein>
    <recommendedName>
        <fullName evidence="4">Secreted protein</fullName>
    </recommendedName>
</protein>
<feature type="chain" id="PRO_5043957241" description="Secreted protein" evidence="1">
    <location>
        <begin position="18"/>
        <end position="91"/>
    </location>
</feature>
<dbReference type="AlphaFoldDB" id="A0AAW1P5H7"/>
<comment type="caution">
    <text evidence="2">The sequence shown here is derived from an EMBL/GenBank/DDBJ whole genome shotgun (WGS) entry which is preliminary data.</text>
</comment>
<proteinExistence type="predicted"/>
<keyword evidence="1" id="KW-0732">Signal</keyword>
<sequence>MLLGLVFFLDAFNMVCTQTVSQQHLHSRPAAVRGRSSHGVRRLLQFDFQGASATSVGVQVGNDGGSGQGIFGLDIGVDTSSPPLPPSAPSR</sequence>
<evidence type="ECO:0000313" key="2">
    <source>
        <dbReference type="EMBL" id="KAK9804019.1"/>
    </source>
</evidence>